<name>A0A7J7J3N7_BUGNE</name>
<reference evidence="9" key="1">
    <citation type="submission" date="2020-06" db="EMBL/GenBank/DDBJ databases">
        <title>Draft genome of Bugula neritina, a colonial animal packing powerful symbionts and potential medicines.</title>
        <authorList>
            <person name="Rayko M."/>
        </authorList>
    </citation>
    <scope>NUCLEOTIDE SEQUENCE [LARGE SCALE GENOMIC DNA]</scope>
    <source>
        <strain evidence="9">Kwan_BN1</strain>
    </source>
</reference>
<evidence type="ECO:0000259" key="8">
    <source>
        <dbReference type="Pfam" id="PF01094"/>
    </source>
</evidence>
<dbReference type="Pfam" id="PF01094">
    <property type="entry name" value="ANF_receptor"/>
    <property type="match status" value="2"/>
</dbReference>
<evidence type="ECO:0000313" key="10">
    <source>
        <dbReference type="Proteomes" id="UP000593567"/>
    </source>
</evidence>
<keyword evidence="2 6" id="KW-0812">Transmembrane</keyword>
<evidence type="ECO:0000256" key="2">
    <source>
        <dbReference type="ARBA" id="ARBA00022692"/>
    </source>
</evidence>
<dbReference type="EMBL" id="VXIV02003143">
    <property type="protein sequence ID" value="KAF6020820.1"/>
    <property type="molecule type" value="Genomic_DNA"/>
</dbReference>
<evidence type="ECO:0000313" key="9">
    <source>
        <dbReference type="EMBL" id="KAF6020820.1"/>
    </source>
</evidence>
<feature type="chain" id="PRO_5029891803" evidence="7">
    <location>
        <begin position="25"/>
        <end position="1069"/>
    </location>
</feature>
<keyword evidence="7" id="KW-0732">Signal</keyword>
<feature type="domain" description="Receptor ligand binding region" evidence="8">
    <location>
        <begin position="461"/>
        <end position="711"/>
    </location>
</feature>
<keyword evidence="5" id="KW-0325">Glycoprotein</keyword>
<proteinExistence type="predicted"/>
<evidence type="ECO:0000256" key="7">
    <source>
        <dbReference type="SAM" id="SignalP"/>
    </source>
</evidence>
<dbReference type="SUPFAM" id="SSF53822">
    <property type="entry name" value="Periplasmic binding protein-like I"/>
    <property type="match status" value="2"/>
</dbReference>
<comment type="subcellular location">
    <subcellularLocation>
        <location evidence="1">Membrane</location>
    </subcellularLocation>
</comment>
<feature type="transmembrane region" description="Helical" evidence="6">
    <location>
        <begin position="938"/>
        <end position="957"/>
    </location>
</feature>
<evidence type="ECO:0000256" key="5">
    <source>
        <dbReference type="ARBA" id="ARBA00023180"/>
    </source>
</evidence>
<evidence type="ECO:0000256" key="4">
    <source>
        <dbReference type="ARBA" id="ARBA00023136"/>
    </source>
</evidence>
<feature type="signal peptide" evidence="7">
    <location>
        <begin position="1"/>
        <end position="24"/>
    </location>
</feature>
<keyword evidence="4 6" id="KW-0472">Membrane</keyword>
<dbReference type="InterPro" id="IPR050726">
    <property type="entry name" value="mGluR"/>
</dbReference>
<evidence type="ECO:0000256" key="6">
    <source>
        <dbReference type="SAM" id="Phobius"/>
    </source>
</evidence>
<dbReference type="InterPro" id="IPR001828">
    <property type="entry name" value="ANF_lig-bd_rcpt"/>
</dbReference>
<gene>
    <name evidence="9" type="ORF">EB796_020857</name>
</gene>
<evidence type="ECO:0000256" key="1">
    <source>
        <dbReference type="ARBA" id="ARBA00004370"/>
    </source>
</evidence>
<keyword evidence="3 6" id="KW-1133">Transmembrane helix</keyword>
<dbReference type="OrthoDB" id="6143034at2759"/>
<feature type="domain" description="Receptor ligand binding region" evidence="8">
    <location>
        <begin position="76"/>
        <end position="237"/>
    </location>
</feature>
<organism evidence="9 10">
    <name type="scientific">Bugula neritina</name>
    <name type="common">Brown bryozoan</name>
    <name type="synonym">Sertularia neritina</name>
    <dbReference type="NCBI Taxonomy" id="10212"/>
    <lineage>
        <taxon>Eukaryota</taxon>
        <taxon>Metazoa</taxon>
        <taxon>Spiralia</taxon>
        <taxon>Lophotrochozoa</taxon>
        <taxon>Bryozoa</taxon>
        <taxon>Gymnolaemata</taxon>
        <taxon>Cheilostomatida</taxon>
        <taxon>Flustrina</taxon>
        <taxon>Buguloidea</taxon>
        <taxon>Bugulidae</taxon>
        <taxon>Bugula</taxon>
    </lineage>
</organism>
<dbReference type="GO" id="GO:0016020">
    <property type="term" value="C:membrane"/>
    <property type="evidence" value="ECO:0007669"/>
    <property type="project" value="UniProtKB-SubCell"/>
</dbReference>
<dbReference type="Proteomes" id="UP000593567">
    <property type="component" value="Unassembled WGS sequence"/>
</dbReference>
<comment type="caution">
    <text evidence="9">The sequence shown here is derived from an EMBL/GenBank/DDBJ whole genome shotgun (WGS) entry which is preliminary data.</text>
</comment>
<keyword evidence="10" id="KW-1185">Reference proteome</keyword>
<sequence length="1069" mass="119817">MNVKRVCIWLIVGVTLLVHRVCNGQHDKEYLCSAAQSNKDFQVTLLLNGHYGERCEHQNSRWPTHVLHTQLDEWQNLLSNKIGISVIDTCSDPDIAAKVISENIPYTWTIADPSFGRANNSVCTANGSSPINIGFISETLPTGYETKEGLLGKVNVPLIITVDWANQDTNVSTAVISIGNDLESKLESLAVLMVNMDWDYVTVIYSDDVIGHKSLELFQNISHHHQICIDKSISITYNTELNISDIVTVGVVLLGSESIGFYHLQQLTPSSHVWVTVHDIRDVDIKDGVKVYSVVGESVSQRITNSLVSFSNAVELSQNKPDCLGSASTSDLCSSNSKFRSSLLANLQQEVKLTRINLQNGSLNLDSAAEKFIVYHHHLSMSQVAEFSIDKKFNAQENFLPESSLCLGNCRQTCNSFIADQYTYLHGKWVIIALLNIHEQTNFSAPYQCDRFSEISLFRTEAATFVFEYLKKDFKDDRFGLLLLDSCGEKLNVTSMLYNVLLGKTEICNRMRECFNPDSAVIVVGGSTSTIAQQLQTITREVPLIQMSYAASSVMLNDREKHPFFLRTSPSDDLQCHFMVELIRSFSGSKINAVNLLYSSSLYGVTAAEKIKTLLNDNGIGVHIDEKITYNTNFSNLAIDLIYHSGNVKMTIAFLENEHIVGLMDEAKKRYMAWTLAGLSFIFSESWSSDMAGYLQKYGDLMAGSFAFRFATNFRSNSFTTHLKNISLPTIDDRNYWLSTLVQEVGKCKIRGNFHSTYTRQCESQGVNLVRLQNELYSLHLMKSITAAVYGIRKMAIDEPEEYLFDSDRVKDRYNVMLNIALPTVLEDKSTKSHHPFDSQGNGNVGYQIYNIVKLNESTTIYQLFTTTEPINQMEQVQHRVPVFYIYRNKVRTAVSSINSTCHTCNRLKLTPADTTMMTSTIKTSTSTSIQLPTSTTAFLGTILAAIILTFFAISFCHQKILNEQRGIRRQLSSMGPAQCFNSKETDFNGNGIKESQQIGQECSGDERSLHVLQPSLSAPAISNNIHQSVSPCTEDEMLDSNHSNSRKIHILQNLKDDTDFHSMGDLHG</sequence>
<dbReference type="AlphaFoldDB" id="A0A7J7J3N7"/>
<dbReference type="Gene3D" id="3.40.50.2300">
    <property type="match status" value="3"/>
</dbReference>
<dbReference type="InterPro" id="IPR028082">
    <property type="entry name" value="Peripla_BP_I"/>
</dbReference>
<protein>
    <submittedName>
        <fullName evidence="9">GRM2</fullName>
    </submittedName>
</protein>
<dbReference type="PANTHER" id="PTHR24060">
    <property type="entry name" value="METABOTROPIC GLUTAMATE RECEPTOR"/>
    <property type="match status" value="1"/>
</dbReference>
<accession>A0A7J7J3N7</accession>
<evidence type="ECO:0000256" key="3">
    <source>
        <dbReference type="ARBA" id="ARBA00022989"/>
    </source>
</evidence>